<keyword evidence="4" id="KW-1185">Reference proteome</keyword>
<feature type="compositionally biased region" description="Low complexity" evidence="1">
    <location>
        <begin position="56"/>
        <end position="74"/>
    </location>
</feature>
<feature type="compositionally biased region" description="Polar residues" evidence="1">
    <location>
        <begin position="109"/>
        <end position="120"/>
    </location>
</feature>
<dbReference type="GeneID" id="303484100"/>
<protein>
    <submittedName>
        <fullName evidence="3">Uncharacterized protein</fullName>
    </submittedName>
</protein>
<name>A0ABM6M2R7_9SPHN</name>
<dbReference type="RefSeq" id="WP_117351135.1">
    <property type="nucleotide sequence ID" value="NZ_CP020083.1"/>
</dbReference>
<evidence type="ECO:0000313" key="4">
    <source>
        <dbReference type="Proteomes" id="UP000258016"/>
    </source>
</evidence>
<evidence type="ECO:0000313" key="3">
    <source>
        <dbReference type="EMBL" id="ASR50178.1"/>
    </source>
</evidence>
<keyword evidence="2" id="KW-0732">Signal</keyword>
<feature type="signal peptide" evidence="2">
    <location>
        <begin position="1"/>
        <end position="23"/>
    </location>
</feature>
<evidence type="ECO:0000256" key="1">
    <source>
        <dbReference type="SAM" id="MobiDB-lite"/>
    </source>
</evidence>
<dbReference type="EMBL" id="CP020083">
    <property type="protein sequence ID" value="ASR50178.1"/>
    <property type="molecule type" value="Genomic_DNA"/>
</dbReference>
<proteinExistence type="predicted"/>
<evidence type="ECO:0000256" key="2">
    <source>
        <dbReference type="SAM" id="SignalP"/>
    </source>
</evidence>
<dbReference type="PROSITE" id="PS51257">
    <property type="entry name" value="PROKAR_LIPOPROTEIN"/>
    <property type="match status" value="1"/>
</dbReference>
<feature type="chain" id="PRO_5047517294" evidence="2">
    <location>
        <begin position="24"/>
        <end position="120"/>
    </location>
</feature>
<accession>A0ABM6M2R7</accession>
<gene>
    <name evidence="3" type="ORF">B5J99_00740</name>
</gene>
<dbReference type="Proteomes" id="UP000258016">
    <property type="component" value="Chromosome"/>
</dbReference>
<reference evidence="3 4" key="1">
    <citation type="submission" date="2017-03" db="EMBL/GenBank/DDBJ databases">
        <title>Complete genome sequence of Blastomonas fulva degrading microcsystin LR.</title>
        <authorList>
            <person name="Lee H.-g."/>
            <person name="Jin L."/>
            <person name="oh H.-M."/>
        </authorList>
    </citation>
    <scope>NUCLEOTIDE SEQUENCE [LARGE SCALE GENOMIC DNA]</scope>
    <source>
        <strain evidence="3 4">T2</strain>
    </source>
</reference>
<feature type="region of interest" description="Disordered" evidence="1">
    <location>
        <begin position="42"/>
        <end position="120"/>
    </location>
</feature>
<sequence length="120" mass="12557">MRKSYVLLLAVTAFAGTAPAASACDLEGFGFTRVNPFGLNASWGVPQDHQQSQLPSTRQAASAQNARQNAPARTDQANNATDPAAASQRAERAPQTPPGFVPVSAEAAASQSRRFTATKD</sequence>
<organism evidence="3 4">
    <name type="scientific">Blastomonas fulva</name>
    <dbReference type="NCBI Taxonomy" id="1550728"/>
    <lineage>
        <taxon>Bacteria</taxon>
        <taxon>Pseudomonadati</taxon>
        <taxon>Pseudomonadota</taxon>
        <taxon>Alphaproteobacteria</taxon>
        <taxon>Sphingomonadales</taxon>
        <taxon>Sphingomonadaceae</taxon>
        <taxon>Blastomonas</taxon>
    </lineage>
</organism>